<reference evidence="1 2" key="1">
    <citation type="submission" date="2018-08" db="EMBL/GenBank/DDBJ databases">
        <title>A genome reference for cultivated species of the human gut microbiota.</title>
        <authorList>
            <person name="Zou Y."/>
            <person name="Xue W."/>
            <person name="Luo G."/>
        </authorList>
    </citation>
    <scope>NUCLEOTIDE SEQUENCE [LARGE SCALE GENOMIC DNA]</scope>
    <source>
        <strain evidence="1 2">AF12-8</strain>
    </source>
</reference>
<protein>
    <submittedName>
        <fullName evidence="1">Uncharacterized protein</fullName>
    </submittedName>
</protein>
<organism evidence="1 2">
    <name type="scientific">Agathobacter rectalis</name>
    <dbReference type="NCBI Taxonomy" id="39491"/>
    <lineage>
        <taxon>Bacteria</taxon>
        <taxon>Bacillati</taxon>
        <taxon>Bacillota</taxon>
        <taxon>Clostridia</taxon>
        <taxon>Lachnospirales</taxon>
        <taxon>Lachnospiraceae</taxon>
        <taxon>Agathobacter</taxon>
    </lineage>
</organism>
<name>A0A413B1P9_9FIRM</name>
<dbReference type="EMBL" id="QSAE01000198">
    <property type="protein sequence ID" value="RGW30293.1"/>
    <property type="molecule type" value="Genomic_DNA"/>
</dbReference>
<gene>
    <name evidence="1" type="ORF">DWV78_17310</name>
</gene>
<proteinExistence type="predicted"/>
<comment type="caution">
    <text evidence="1">The sequence shown here is derived from an EMBL/GenBank/DDBJ whole genome shotgun (WGS) entry which is preliminary data.</text>
</comment>
<dbReference type="AlphaFoldDB" id="A0A413B1P9"/>
<evidence type="ECO:0000313" key="2">
    <source>
        <dbReference type="Proteomes" id="UP000286581"/>
    </source>
</evidence>
<accession>A0A413B1P9</accession>
<dbReference type="Proteomes" id="UP000286581">
    <property type="component" value="Unassembled WGS sequence"/>
</dbReference>
<sequence length="278" mass="32684">MSSKSVYVYFSRKSIRQALLCKCESYNESIKYLSVEKYVSLGKILEYYGFSDSEREELAGEYGLCLHKEYKFADLGTSEELEKIYMMLKDQIYLMSSKQRDYLLKYLKQIDMKGDCAIVDIGWHGSMQYYLETFCRENNWPIHLFGYYVGVLPSVPILGETHGFVYNEKNTKFRKSILCFFGVLEKLFQSLEGSTYGYEYKDEKIVPILNIYEYENNDKFIRCISEWQKGALDYVSEEKSACSEENSYIHYAMPLIKCGKNPSLKNVKLFSFFIIQME</sequence>
<evidence type="ECO:0000313" key="1">
    <source>
        <dbReference type="EMBL" id="RGW30293.1"/>
    </source>
</evidence>